<name>K1WYS3_MARBU</name>
<evidence type="ECO:0000256" key="8">
    <source>
        <dbReference type="ARBA" id="ARBA00023004"/>
    </source>
</evidence>
<dbReference type="InterPro" id="IPR020835">
    <property type="entry name" value="Catalase_sf"/>
</dbReference>
<dbReference type="CDD" id="cd08157">
    <property type="entry name" value="catalase_fungal"/>
    <property type="match status" value="1"/>
</dbReference>
<dbReference type="GO" id="GO:0009820">
    <property type="term" value="P:alkaloid metabolic process"/>
    <property type="evidence" value="ECO:0007669"/>
    <property type="project" value="UniProtKB-KW"/>
</dbReference>
<dbReference type="PIRSF" id="PIRSF038928">
    <property type="entry name" value="Catalase_clade1-3"/>
    <property type="match status" value="1"/>
</dbReference>
<evidence type="ECO:0000256" key="7">
    <source>
        <dbReference type="ARBA" id="ARBA00023002"/>
    </source>
</evidence>
<keyword evidence="3 13" id="KW-0575">Peroxidase</keyword>
<evidence type="ECO:0000256" key="6">
    <source>
        <dbReference type="ARBA" id="ARBA00022723"/>
    </source>
</evidence>
<dbReference type="KEGG" id="mbe:MBM_04116"/>
<feature type="active site" evidence="11">
    <location>
        <position position="75"/>
    </location>
</feature>
<keyword evidence="18" id="KW-1185">Reference proteome</keyword>
<dbReference type="SMART" id="SM01060">
    <property type="entry name" value="Catalase"/>
    <property type="match status" value="1"/>
</dbReference>
<dbReference type="PROSITE" id="PS00437">
    <property type="entry name" value="CATALASE_1"/>
    <property type="match status" value="1"/>
</dbReference>
<keyword evidence="7 13" id="KW-0560">Oxidoreductase</keyword>
<keyword evidence="4" id="KW-0017">Alkaloid metabolism</keyword>
<feature type="compositionally biased region" description="Polar residues" evidence="15">
    <location>
        <begin position="23"/>
        <end position="32"/>
    </location>
</feature>
<dbReference type="Gene3D" id="2.40.180.10">
    <property type="entry name" value="Catalase core domain"/>
    <property type="match status" value="1"/>
</dbReference>
<keyword evidence="9 13" id="KW-0376">Hydrogen peroxide</keyword>
<feature type="region of interest" description="Disordered" evidence="15">
    <location>
        <begin position="1"/>
        <end position="39"/>
    </location>
</feature>
<dbReference type="GO" id="GO:0005777">
    <property type="term" value="C:peroxisome"/>
    <property type="evidence" value="ECO:0007669"/>
    <property type="project" value="TreeGrafter"/>
</dbReference>
<dbReference type="STRING" id="1072389.K1WYS3"/>
<dbReference type="InterPro" id="IPR024711">
    <property type="entry name" value="Catalase_clade1/3"/>
</dbReference>
<feature type="compositionally biased region" description="Polar residues" evidence="15">
    <location>
        <begin position="1"/>
        <end position="13"/>
    </location>
</feature>
<feature type="region of interest" description="Disordered" evidence="15">
    <location>
        <begin position="537"/>
        <end position="572"/>
    </location>
</feature>
<evidence type="ECO:0000256" key="11">
    <source>
        <dbReference type="PIRSR" id="PIRSR038928-1"/>
    </source>
</evidence>
<evidence type="ECO:0000256" key="14">
    <source>
        <dbReference type="RuleBase" id="RU004142"/>
    </source>
</evidence>
<feature type="binding site" description="axial binding residue" evidence="12">
    <location>
        <position position="361"/>
    </location>
    <ligand>
        <name>heme</name>
        <dbReference type="ChEBI" id="CHEBI:30413"/>
    </ligand>
    <ligandPart>
        <name>Fe</name>
        <dbReference type="ChEBI" id="CHEBI:18248"/>
    </ligandPart>
</feature>
<dbReference type="InterPro" id="IPR018028">
    <property type="entry name" value="Catalase"/>
</dbReference>
<dbReference type="Pfam" id="PF06628">
    <property type="entry name" value="Catalase-rel"/>
    <property type="match status" value="1"/>
</dbReference>
<dbReference type="PROSITE" id="PS51402">
    <property type="entry name" value="CATALASE_3"/>
    <property type="match status" value="1"/>
</dbReference>
<keyword evidence="5 12" id="KW-0349">Heme</keyword>
<dbReference type="EC" id="1.11.1.6" evidence="13"/>
<dbReference type="InterPro" id="IPR010582">
    <property type="entry name" value="Catalase_immune_responsive"/>
</dbReference>
<comment type="pathway">
    <text evidence="1">Alkaloid biosynthesis.</text>
</comment>
<feature type="active site" evidence="11">
    <location>
        <position position="147"/>
    </location>
</feature>
<dbReference type="RefSeq" id="XP_007292005.1">
    <property type="nucleotide sequence ID" value="XM_007291943.1"/>
</dbReference>
<comment type="cofactor">
    <cofactor evidence="12">
        <name>heme</name>
        <dbReference type="ChEBI" id="CHEBI:30413"/>
    </cofactor>
</comment>
<organism evidence="17 18">
    <name type="scientific">Marssonina brunnea f. sp. multigermtubi (strain MB_m1)</name>
    <name type="common">Marssonina leaf spot fungus</name>
    <dbReference type="NCBI Taxonomy" id="1072389"/>
    <lineage>
        <taxon>Eukaryota</taxon>
        <taxon>Fungi</taxon>
        <taxon>Dikarya</taxon>
        <taxon>Ascomycota</taxon>
        <taxon>Pezizomycotina</taxon>
        <taxon>Leotiomycetes</taxon>
        <taxon>Helotiales</taxon>
        <taxon>Drepanopezizaceae</taxon>
        <taxon>Drepanopeziza</taxon>
    </lineage>
</organism>
<accession>K1WYS3</accession>
<dbReference type="Pfam" id="PF00199">
    <property type="entry name" value="Catalase"/>
    <property type="match status" value="1"/>
</dbReference>
<sequence>MASTHTSGDQYRNYQDDRAAKAQDTTYTTSNGAPMPHPYEAQRMGENGPLLLQDFHLIDLISHFDRERIPERVVHAKGSGAHGVYKTTDSLEDLCLADMFKPGKECPITVRFSTVGGESGSHDCARDPRGFSVKFKTDEGNWDIVANNTPIFFLRDAAKFPHFIHTQKRDPATHLTHADDSTMFWDYLSQNPESVHQVMILMGDRGIPDGYRFMHGYFGHTMKLVNKQGEWVYCQFHMKSQQGTKFITQEDSASKSPDYSQKDLYEAIERGEFPKWTLEVQTMTAKQAEELWETEKINVFDLTHVWPHSQFPLRKVGEFTLNENVRNYFAEIEQVCFNPAHLVPGIEPSADPVLQSRLFSYPDAHRHRVGVNYQQLPVNAPRVNYRMGNFQRDGAMAFMNQGGRPNYISSIEPIRFRERSVKIDEVHAHFAGSAVSFLSEIRPEDFNAPRKLWEKVFDAKAKERFISNISGHMANCKDKEIIKRQIGIFREVSEDLATRLEKATGVKGYPGIKDLRFNGTHNGMAEDKAKRVANGMGSSAKISESNGAPVKGTHSGPARRVGESGVTLNGVH</sequence>
<dbReference type="GO" id="GO:0042542">
    <property type="term" value="P:response to hydrogen peroxide"/>
    <property type="evidence" value="ECO:0007669"/>
    <property type="project" value="TreeGrafter"/>
</dbReference>
<dbReference type="GO" id="GO:0042744">
    <property type="term" value="P:hydrogen peroxide catabolic process"/>
    <property type="evidence" value="ECO:0007669"/>
    <property type="project" value="UniProtKB-KW"/>
</dbReference>
<dbReference type="InterPro" id="IPR002226">
    <property type="entry name" value="Catalase_haem_BS"/>
</dbReference>
<dbReference type="PANTHER" id="PTHR11465:SF62">
    <property type="entry name" value="CATALASE T"/>
    <property type="match status" value="1"/>
</dbReference>
<dbReference type="PANTHER" id="PTHR11465">
    <property type="entry name" value="CATALASE"/>
    <property type="match status" value="1"/>
</dbReference>
<evidence type="ECO:0000256" key="10">
    <source>
        <dbReference type="ARBA" id="ARBA00044729"/>
    </source>
</evidence>
<evidence type="ECO:0000256" key="9">
    <source>
        <dbReference type="ARBA" id="ARBA00023324"/>
    </source>
</evidence>
<gene>
    <name evidence="17" type="ORF">MBM_04116</name>
</gene>
<dbReference type="FunFam" id="2.40.180.10:FF:000001">
    <property type="entry name" value="Catalase"/>
    <property type="match status" value="1"/>
</dbReference>
<keyword evidence="8 12" id="KW-0408">Iron</keyword>
<evidence type="ECO:0000256" key="15">
    <source>
        <dbReference type="SAM" id="MobiDB-lite"/>
    </source>
</evidence>
<dbReference type="FunCoup" id="K1WYS3">
    <property type="interactions" value="653"/>
</dbReference>
<evidence type="ECO:0000256" key="4">
    <source>
        <dbReference type="ARBA" id="ARBA00022589"/>
    </source>
</evidence>
<evidence type="ECO:0000259" key="16">
    <source>
        <dbReference type="SMART" id="SM01060"/>
    </source>
</evidence>
<dbReference type="InterPro" id="IPR011614">
    <property type="entry name" value="Catalase_core"/>
</dbReference>
<dbReference type="SUPFAM" id="SSF56634">
    <property type="entry name" value="Heme-dependent catalase-like"/>
    <property type="match status" value="1"/>
</dbReference>
<keyword evidence="6 12" id="KW-0479">Metal-binding</keyword>
<protein>
    <recommendedName>
        <fullName evidence="13">Catalase</fullName>
        <ecNumber evidence="13">1.11.1.6</ecNumber>
    </recommendedName>
</protein>
<evidence type="ECO:0000256" key="12">
    <source>
        <dbReference type="PIRSR" id="PIRSR038928-2"/>
    </source>
</evidence>
<evidence type="ECO:0000256" key="1">
    <source>
        <dbReference type="ARBA" id="ARBA00004913"/>
    </source>
</evidence>
<dbReference type="HOGENOM" id="CLU_010645_2_1_1"/>
<evidence type="ECO:0000313" key="17">
    <source>
        <dbReference type="EMBL" id="EKD17747.1"/>
    </source>
</evidence>
<dbReference type="InParanoid" id="K1WYS3"/>
<proteinExistence type="inferred from homology"/>
<dbReference type="GO" id="GO:0020037">
    <property type="term" value="F:heme binding"/>
    <property type="evidence" value="ECO:0007669"/>
    <property type="project" value="InterPro"/>
</dbReference>
<comment type="similarity">
    <text evidence="2 13">Belongs to the catalase family.</text>
</comment>
<dbReference type="PROSITE" id="PS00438">
    <property type="entry name" value="CATALASE_2"/>
    <property type="match status" value="1"/>
</dbReference>
<evidence type="ECO:0000256" key="3">
    <source>
        <dbReference type="ARBA" id="ARBA00022559"/>
    </source>
</evidence>
<dbReference type="InterPro" id="IPR024708">
    <property type="entry name" value="Catalase_AS"/>
</dbReference>
<evidence type="ECO:0000256" key="2">
    <source>
        <dbReference type="ARBA" id="ARBA00005329"/>
    </source>
</evidence>
<evidence type="ECO:0000256" key="5">
    <source>
        <dbReference type="ARBA" id="ARBA00022617"/>
    </source>
</evidence>
<evidence type="ECO:0000256" key="13">
    <source>
        <dbReference type="RuleBase" id="RU000498"/>
    </source>
</evidence>
<feature type="domain" description="Catalase core" evidence="16">
    <location>
        <begin position="28"/>
        <end position="415"/>
    </location>
</feature>
<dbReference type="AlphaFoldDB" id="K1WYS3"/>
<dbReference type="Proteomes" id="UP000006753">
    <property type="component" value="Unassembled WGS sequence"/>
</dbReference>
<reference evidence="17 18" key="1">
    <citation type="journal article" date="2012" name="BMC Genomics">
        <title>Sequencing the genome of Marssonina brunnea reveals fungus-poplar co-evolution.</title>
        <authorList>
            <person name="Zhu S."/>
            <person name="Cao Y.-Z."/>
            <person name="Jiang C."/>
            <person name="Tan B.-Y."/>
            <person name="Wang Z."/>
            <person name="Feng S."/>
            <person name="Zhang L."/>
            <person name="Su X.-H."/>
            <person name="Brejova B."/>
            <person name="Vinar T."/>
            <person name="Xu M."/>
            <person name="Wang M.-X."/>
            <person name="Zhang S.-G."/>
            <person name="Huang M.-R."/>
            <person name="Wu R."/>
            <person name="Zhou Y."/>
        </authorList>
    </citation>
    <scope>NUCLEOTIDE SEQUENCE [LARGE SCALE GENOMIC DNA]</scope>
    <source>
        <strain evidence="17 18">MB_m1</strain>
    </source>
</reference>
<dbReference type="OrthoDB" id="6880011at2759"/>
<comment type="function">
    <text evidence="10 14">Catalyzes the degradation of hydrogen peroxide (H(2)O(2)) generated by peroxisomal oxidases to water and oxygen, thereby protecting cells from the toxic effects of hydrogen peroxide.</text>
</comment>
<dbReference type="GO" id="GO:0004096">
    <property type="term" value="F:catalase activity"/>
    <property type="evidence" value="ECO:0007669"/>
    <property type="project" value="UniProtKB-EC"/>
</dbReference>
<dbReference type="OMA" id="FYNQGAR"/>
<dbReference type="GO" id="GO:0046872">
    <property type="term" value="F:metal ion binding"/>
    <property type="evidence" value="ECO:0007669"/>
    <property type="project" value="UniProtKB-KW"/>
</dbReference>
<comment type="catalytic activity">
    <reaction evidence="13">
        <text>2 H2O2 = O2 + 2 H2O</text>
        <dbReference type="Rhea" id="RHEA:20309"/>
        <dbReference type="ChEBI" id="CHEBI:15377"/>
        <dbReference type="ChEBI" id="CHEBI:15379"/>
        <dbReference type="ChEBI" id="CHEBI:16240"/>
        <dbReference type="EC" id="1.11.1.6"/>
    </reaction>
</comment>
<dbReference type="EMBL" id="JH921435">
    <property type="protein sequence ID" value="EKD17747.1"/>
    <property type="molecule type" value="Genomic_DNA"/>
</dbReference>
<dbReference type="PRINTS" id="PR00067">
    <property type="entry name" value="CATALASE"/>
</dbReference>
<dbReference type="GeneID" id="18760051"/>
<dbReference type="GO" id="GO:0005739">
    <property type="term" value="C:mitochondrion"/>
    <property type="evidence" value="ECO:0007669"/>
    <property type="project" value="TreeGrafter"/>
</dbReference>
<feature type="compositionally biased region" description="Polar residues" evidence="15">
    <location>
        <begin position="537"/>
        <end position="546"/>
    </location>
</feature>
<dbReference type="eggNOG" id="KOG0047">
    <property type="taxonomic scope" value="Eukaryota"/>
</dbReference>
<evidence type="ECO:0000313" key="18">
    <source>
        <dbReference type="Proteomes" id="UP000006753"/>
    </source>
</evidence>